<feature type="compositionally biased region" description="Basic residues" evidence="1">
    <location>
        <begin position="902"/>
        <end position="916"/>
    </location>
</feature>
<dbReference type="Gene3D" id="1.25.40.20">
    <property type="entry name" value="Ankyrin repeat-containing domain"/>
    <property type="match status" value="1"/>
</dbReference>
<evidence type="ECO:0000256" key="1">
    <source>
        <dbReference type="SAM" id="MobiDB-lite"/>
    </source>
</evidence>
<sequence>MAQREKEDAPLSRLPRPVRPVTLQKLLDQRELRVLPRAEKLLDKIGRWLEMDRVDSVKAHMYIRALCFVLAGGAFNRPASDDWSFKPWQQLMADAQALVQRLVPIASTIPRPPILTHKREKPPEGPLSGTTGFFTSLFRHEIFSKLRTEIRRHGDFNTTRQLLQTATGWLWPDTVVTVLMDDVTKNTPTEATEALPAIIEQPHVESSEADECPPLTALLPDAIAPTHPPDTHKMAPYQVRFQQLCEKLHTAHAASDTPAPHTSEYRTAMKEGYDECLSLGKEMEKLACEGEPHVPWHFLAAILETLDAWGDPGSSRLSSKEGSRLSAEIADKGETTWGAITGWDTRVGLFGSLHTIRTHFGIDASLTEFATLLESQPQICLAYMKRFLQVRGTMSHCIASARPDVSPPLPMLTHLTIQPDLINTTQAAPPPKPYATTIEQAVILIEYLEKFREDSGVYKNDEYRRLTDDLYHESVAFLALSRKERTTVTPCLFRLVQEIFMVVDQQRQRCLPEPIPDSTLPPLALFGRFMVLQGSTNSCKGAVFLLHELTQCGTAMSNGIDVSTIQWAFPWLDTNMTFEGLMEQYSRYLTIDFKTHTTEDSIGSMIAALTSPEALLEPEIHRDQDSEPDEAKEQLERYLKPGDMQPDRWVAEPPRTPTSSAHPPTSRAVSRTASQTDAHGTRPQSRGSKEILAQEEKLRAQEERERKKREVTTAMEAQAIGLGDVSPAQSPATAFWTTEVQRRAAEMDRLPADKSREDKRSEGRGKERRRGGTRNYRKQTETNMGGWHLMYVEGDVETAMGVAVGDWGCLEGAGDTDDESRDEEQAQQDMGGSPPASPFLGASPGPANRDETRRLLTVMEWLRDRVVQDQDVFNALILLPNVSPRNEFVARLQHMKAEQRQRLRRMKAEHRQRREHAKAAKRIEKKLLAQVERESAAAAASHNNPEAESHTRPPQQDGNKKRKGKKRKGKKQPSKRSQPMHPNPANTFNADDQEEELEQDDEHENEQQDDDQDQHPRPFTSRNLNETEEGRQGQQQQEKYQQRGMGVEGDVASRVGEHRDTDGGGDGFGWGNFGDDNGNGGEHAQPSLAQEGEQQQQQQGVGDHDHPSIPPNERTLAPILQPQVMLNLPAPAPAVDPPTGQRRWHGQMAQCVVGAAGGEGQGAGGGDKGGSRDGTNKEEKKTDKKLMWGGGSGSAASQPTSSGHVQNGILVQLVKGLTNGCSREVIVIFHLKGFSNICGRSVAILGSWGASPQASSLEDDELDDLDQLPAPRAQRMDPCLNHPWSHYTLTVTLPAGTQHQYRYVEFDAGESIAPSQTEPRTLTVPTHCDLLIVGDEYKKTGPARPLYSHTFAFAHKPDRTFLSLPTNATDATRQLLLGIAEGKINSIETMQLRLDHGGDASVVVNRCDGWSAGGVVSITPKSLVELAIEYGGVQWDLCGVVDALLEGQGQGGADVDCGRPSLPAATQLVMPTLVDTLLNHHPALDGLELLHKVACANGAPGDKFAIVTSLLAASPSLATEHDQHQAAPPFHFFCQFPLDNPVAQQQLLLSLITHAGDAATLSARDTFGYGPIHRAALTANPSDRATIPMLCSAKKDVNETAGPPASGNMRGKPLQLAARKVAYKAASGPIDHTHAVLLTLLQCGASLAAAGVNLPTQSGADKRQEWEAEVLKAYRFYLTEALPTVVIRTIGTALRPIRWLTAKSLPGDVVARIIDMVGPLLPSQPFRIGEEPLGRRINQIAKAYVEVAAIAIIEQGNVHVVGGKVEGRMVLPLQFFDVGGVSMGLRDVLRHAINEECLRFGLQPMQFGWHRLHVVSQKGNTVPLRL</sequence>
<feature type="compositionally biased region" description="Basic and acidic residues" evidence="1">
    <location>
        <begin position="917"/>
        <end position="935"/>
    </location>
</feature>
<evidence type="ECO:0000313" key="3">
    <source>
        <dbReference type="Proteomes" id="UP000041254"/>
    </source>
</evidence>
<feature type="region of interest" description="Disordered" evidence="1">
    <location>
        <begin position="638"/>
        <end position="712"/>
    </location>
</feature>
<organism evidence="2 3">
    <name type="scientific">Vitrella brassicaformis (strain CCMP3155)</name>
    <dbReference type="NCBI Taxonomy" id="1169540"/>
    <lineage>
        <taxon>Eukaryota</taxon>
        <taxon>Sar</taxon>
        <taxon>Alveolata</taxon>
        <taxon>Colpodellida</taxon>
        <taxon>Vitrellaceae</taxon>
        <taxon>Vitrella</taxon>
    </lineage>
</organism>
<feature type="compositionally biased region" description="Low complexity" evidence="1">
    <location>
        <begin position="1090"/>
        <end position="1100"/>
    </location>
</feature>
<dbReference type="VEuPathDB" id="CryptoDB:Vbra_18487"/>
<dbReference type="EMBL" id="CDMY01000781">
    <property type="protein sequence ID" value="CEM33267.1"/>
    <property type="molecule type" value="Genomic_DNA"/>
</dbReference>
<name>A0A0G4GRQ2_VITBC</name>
<evidence type="ECO:0000313" key="2">
    <source>
        <dbReference type="EMBL" id="CEM33267.1"/>
    </source>
</evidence>
<gene>
    <name evidence="2" type="ORF">Vbra_18487</name>
</gene>
<feature type="compositionally biased region" description="Low complexity" evidence="1">
    <location>
        <begin position="1032"/>
        <end position="1045"/>
    </location>
</feature>
<feature type="compositionally biased region" description="Basic residues" evidence="1">
    <location>
        <begin position="960"/>
        <end position="974"/>
    </location>
</feature>
<dbReference type="SUPFAM" id="SSF49452">
    <property type="entry name" value="Starch-binding domain-like"/>
    <property type="match status" value="1"/>
</dbReference>
<dbReference type="InterPro" id="IPR013784">
    <property type="entry name" value="Carb-bd-like_fold"/>
</dbReference>
<dbReference type="Proteomes" id="UP000041254">
    <property type="component" value="Unassembled WGS sequence"/>
</dbReference>
<feature type="compositionally biased region" description="Basic residues" evidence="1">
    <location>
        <begin position="766"/>
        <end position="777"/>
    </location>
</feature>
<accession>A0A0G4GRQ2</accession>
<reference evidence="2 3" key="1">
    <citation type="submission" date="2014-11" db="EMBL/GenBank/DDBJ databases">
        <authorList>
            <person name="Zhu J."/>
            <person name="Qi W."/>
            <person name="Song R."/>
        </authorList>
    </citation>
    <scope>NUCLEOTIDE SEQUENCE [LARGE SCALE GENOMIC DNA]</scope>
</reference>
<feature type="region of interest" description="Disordered" evidence="1">
    <location>
        <begin position="899"/>
        <end position="1114"/>
    </location>
</feature>
<feature type="compositionally biased region" description="Basic and acidic residues" evidence="1">
    <location>
        <begin position="746"/>
        <end position="765"/>
    </location>
</feature>
<feature type="region of interest" description="Disordered" evidence="1">
    <location>
        <begin position="809"/>
        <end position="849"/>
    </location>
</feature>
<dbReference type="InParanoid" id="A0A0G4GRQ2"/>
<feature type="compositionally biased region" description="Basic and acidic residues" evidence="1">
    <location>
        <begin position="638"/>
        <end position="650"/>
    </location>
</feature>
<feature type="region of interest" description="Disordered" evidence="1">
    <location>
        <begin position="1155"/>
        <end position="1203"/>
    </location>
</feature>
<keyword evidence="3" id="KW-1185">Reference proteome</keyword>
<feature type="compositionally biased region" description="Gly residues" evidence="1">
    <location>
        <begin position="1155"/>
        <end position="1168"/>
    </location>
</feature>
<dbReference type="GO" id="GO:0030246">
    <property type="term" value="F:carbohydrate binding"/>
    <property type="evidence" value="ECO:0007669"/>
    <property type="project" value="InterPro"/>
</dbReference>
<feature type="compositionally biased region" description="Basic and acidic residues" evidence="1">
    <location>
        <begin position="1169"/>
        <end position="1186"/>
    </location>
</feature>
<feature type="compositionally biased region" description="Basic and acidic residues" evidence="1">
    <location>
        <begin position="687"/>
        <end position="711"/>
    </location>
</feature>
<feature type="compositionally biased region" description="Acidic residues" evidence="1">
    <location>
        <begin position="814"/>
        <end position="826"/>
    </location>
</feature>
<dbReference type="InterPro" id="IPR036770">
    <property type="entry name" value="Ankyrin_rpt-contain_sf"/>
</dbReference>
<feature type="compositionally biased region" description="Polar residues" evidence="1">
    <location>
        <begin position="1194"/>
        <end position="1203"/>
    </location>
</feature>
<feature type="compositionally biased region" description="Gly residues" evidence="1">
    <location>
        <begin position="1064"/>
        <end position="1081"/>
    </location>
</feature>
<feature type="compositionally biased region" description="Polar residues" evidence="1">
    <location>
        <begin position="657"/>
        <end position="686"/>
    </location>
</feature>
<feature type="region of interest" description="Disordered" evidence="1">
    <location>
        <begin position="746"/>
        <end position="781"/>
    </location>
</feature>
<feature type="compositionally biased region" description="Acidic residues" evidence="1">
    <location>
        <begin position="991"/>
        <end position="1012"/>
    </location>
</feature>
<proteinExistence type="predicted"/>
<protein>
    <submittedName>
        <fullName evidence="2">Uncharacterized protein</fullName>
    </submittedName>
</protein>